<dbReference type="PANTHER" id="PTHR43581">
    <property type="entry name" value="ATP/GTP PHOSPHATASE"/>
    <property type="match status" value="1"/>
</dbReference>
<dbReference type="Pfam" id="PF13304">
    <property type="entry name" value="AAA_21"/>
    <property type="match status" value="1"/>
</dbReference>
<feature type="domain" description="ATPase AAA-type core" evidence="1">
    <location>
        <begin position="155"/>
        <end position="285"/>
    </location>
</feature>
<protein>
    <submittedName>
        <fullName evidence="2">AAA family ATPase</fullName>
    </submittedName>
</protein>
<organism evidence="2 3">
    <name type="scientific">Neisseria subflava</name>
    <dbReference type="NCBI Taxonomy" id="28449"/>
    <lineage>
        <taxon>Bacteria</taxon>
        <taxon>Pseudomonadati</taxon>
        <taxon>Pseudomonadota</taxon>
        <taxon>Betaproteobacteria</taxon>
        <taxon>Neisseriales</taxon>
        <taxon>Neisseriaceae</taxon>
        <taxon>Neisseria</taxon>
    </lineage>
</organism>
<evidence type="ECO:0000313" key="3">
    <source>
        <dbReference type="Proteomes" id="UP001057296"/>
    </source>
</evidence>
<sequence length="503" mass="58376">MAQNNLINPNSDKNTVDQLDLSDRNNFPLFIKKITIDRLKQINNLTVEFKHPISIIAGVNRSGKTTMLTTIACSHENFKKRNITNGILERHTWQDFMKFTVNDCQNDDYKYSIEYKIGGKIQTKSGKRNQFTKKWSGVAKKEGQIKNREVRYIDLSRLLPARNFGKAILRKNPSNSAVDAKLTMCLSHILETNFTITTQFSHQDKDTFCYQGLYSSFNAASGEESLIRLLREIIEASEKSLILIDEIEASLHPKIQRRLIDILYFFSRYEKKQFIITSHSPIILSCLPKHSRIFIEEKNGNYKCEQDKSINFILSKMDSITYPLIDLCCEDAVAMRVINKLLDELIHQDSSYRNLINVMVTGAASTTFNIFNAFKNTYKDRKIKTGYACILDADMKSNQTYQNNEYIHFLLGQYTNENPETFLVKEYLGQNPHENLQYYVNNANNHVLFKKMHELDIVNSNTDDNLEAFNLCWGSFIQNNPDYFNDFKLFIDNLIDKFSNDNL</sequence>
<dbReference type="GO" id="GO:0005524">
    <property type="term" value="F:ATP binding"/>
    <property type="evidence" value="ECO:0007669"/>
    <property type="project" value="InterPro"/>
</dbReference>
<dbReference type="EMBL" id="CP073115">
    <property type="protein sequence ID" value="UTG69571.1"/>
    <property type="molecule type" value="Genomic_DNA"/>
</dbReference>
<dbReference type="SUPFAM" id="SSF52540">
    <property type="entry name" value="P-loop containing nucleoside triphosphate hydrolases"/>
    <property type="match status" value="1"/>
</dbReference>
<dbReference type="GO" id="GO:0016887">
    <property type="term" value="F:ATP hydrolysis activity"/>
    <property type="evidence" value="ECO:0007669"/>
    <property type="project" value="InterPro"/>
</dbReference>
<dbReference type="Proteomes" id="UP001057296">
    <property type="component" value="Chromosome"/>
</dbReference>
<dbReference type="InterPro" id="IPR027417">
    <property type="entry name" value="P-loop_NTPase"/>
</dbReference>
<dbReference type="PANTHER" id="PTHR43581:SF2">
    <property type="entry name" value="EXCINUCLEASE ATPASE SUBUNIT"/>
    <property type="match status" value="1"/>
</dbReference>
<dbReference type="InterPro" id="IPR051396">
    <property type="entry name" value="Bact_Antivir_Def_Nuclease"/>
</dbReference>
<accession>A0A9X9HU39</accession>
<dbReference type="RefSeq" id="WP_254324129.1">
    <property type="nucleotide sequence ID" value="NZ_CP073115.1"/>
</dbReference>
<proteinExistence type="predicted"/>
<dbReference type="AlphaFoldDB" id="A0A9X9HU39"/>
<reference evidence="2" key="1">
    <citation type="submission" date="2021-04" db="EMBL/GenBank/DDBJ databases">
        <title>Characterizing Neisseria spp. as novel respiratory pathobionts in bronchiectasis.</title>
        <authorList>
            <person name="Li L."/>
            <person name="Mac Aogain M."/>
            <person name="Xu T."/>
            <person name="Jaggi T.K."/>
            <person name="Chan L.Y."/>
            <person name="Keir H.R."/>
            <person name="Dicker A.J."/>
            <person name="Qu J."/>
            <person name="Liu Y."/>
            <person name="Chen H.S."/>
            <person name="Koh M.S."/>
            <person name="Ong T.H."/>
            <person name="Lim A.Y.H."/>
            <person name="Abisheganaden J."/>
            <person name="Low T.B."/>
            <person name="Oliver B.G."/>
            <person name="Tan N.S."/>
            <person name="Fang M."/>
            <person name="Chalmers J.D."/>
            <person name="Chotirmall S.H."/>
        </authorList>
    </citation>
    <scope>NUCLEOTIDE SEQUENCE</scope>
    <source>
        <strain evidence="2">TT0077</strain>
    </source>
</reference>
<evidence type="ECO:0000259" key="1">
    <source>
        <dbReference type="Pfam" id="PF13304"/>
    </source>
</evidence>
<evidence type="ECO:0000313" key="2">
    <source>
        <dbReference type="EMBL" id="UTG69571.1"/>
    </source>
</evidence>
<gene>
    <name evidence="2" type="ORF">KCG54_10430</name>
</gene>
<name>A0A9X9HU39_NEISU</name>
<dbReference type="Gene3D" id="3.40.50.300">
    <property type="entry name" value="P-loop containing nucleotide triphosphate hydrolases"/>
    <property type="match status" value="1"/>
</dbReference>
<dbReference type="InterPro" id="IPR003959">
    <property type="entry name" value="ATPase_AAA_core"/>
</dbReference>